<dbReference type="SFLD" id="SFLDG01017">
    <property type="entry name" value="Polyprenyl_Transferase_Like"/>
    <property type="match status" value="1"/>
</dbReference>
<evidence type="ECO:0000256" key="3">
    <source>
        <dbReference type="ARBA" id="ARBA00012439"/>
    </source>
</evidence>
<comment type="caution">
    <text evidence="14">The sequence shown here is derived from an EMBL/GenBank/DDBJ whole genome shotgun (WGS) entry which is preliminary data.</text>
</comment>
<dbReference type="CDD" id="cd00685">
    <property type="entry name" value="Trans_IPPS_HT"/>
    <property type="match status" value="1"/>
</dbReference>
<evidence type="ECO:0000256" key="13">
    <source>
        <dbReference type="SAM" id="Coils"/>
    </source>
</evidence>
<organism evidence="14 15">
    <name type="scientific">Halanaerobacter jeridensis</name>
    <dbReference type="NCBI Taxonomy" id="706427"/>
    <lineage>
        <taxon>Bacteria</taxon>
        <taxon>Bacillati</taxon>
        <taxon>Bacillota</taxon>
        <taxon>Clostridia</taxon>
        <taxon>Halanaerobiales</taxon>
        <taxon>Halobacteroidaceae</taxon>
        <taxon>Halanaerobacter</taxon>
    </lineage>
</organism>
<dbReference type="InterPro" id="IPR053378">
    <property type="entry name" value="Prenyl_diphosphate_synthase"/>
</dbReference>
<dbReference type="Pfam" id="PF00348">
    <property type="entry name" value="polyprenyl_synt"/>
    <property type="match status" value="1"/>
</dbReference>
<dbReference type="Gene3D" id="1.10.600.10">
    <property type="entry name" value="Farnesyl Diphosphate Synthase"/>
    <property type="match status" value="1"/>
</dbReference>
<proteinExistence type="inferred from homology"/>
<dbReference type="Proteomes" id="UP000774000">
    <property type="component" value="Unassembled WGS sequence"/>
</dbReference>
<feature type="coiled-coil region" evidence="13">
    <location>
        <begin position="258"/>
        <end position="285"/>
    </location>
</feature>
<keyword evidence="13" id="KW-0175">Coiled coil</keyword>
<dbReference type="SFLD" id="SFLDS00005">
    <property type="entry name" value="Isoprenoid_Synthase_Type_I"/>
    <property type="match status" value="1"/>
</dbReference>
<protein>
    <recommendedName>
        <fullName evidence="4">Farnesyl diphosphate synthase</fullName>
        <ecNumber evidence="3">2.5.1.10</ecNumber>
    </recommendedName>
    <alternativeName>
        <fullName evidence="10">(2E,6E)-farnesyl diphosphate synthase</fullName>
    </alternativeName>
    <alternativeName>
        <fullName evidence="9">Geranyltranstransferase</fullName>
    </alternativeName>
</protein>
<sequence length="294" mass="31846">MAIKTFISKKNKIINQALDNYLPAADLKPSKLHQSMRYSVLAGGKRLRPILTLVAAKLVGDLAEEDVLPAACAVELVHNYSLIHDDLPSMDDDDIRRGQPSNHNKFSPALAILAGDALLTLAFELLSDIKAVDAKKINMITKELAEGAGHQGMVGGQVVDIESEGKEIDSQELDYIHRHKTGALLKTSVRIGALMGGAKSEELTALTTYAEKIGLAFQIVDDILDVEGSSEKLGKAVGSDSNKDKATFPAIYGLSESKELAAETVEEAKEALDIFTDEANILKELADYIIQRDY</sequence>
<reference evidence="14" key="1">
    <citation type="submission" date="2021-01" db="EMBL/GenBank/DDBJ databases">
        <title>Genomic Encyclopedia of Type Strains, Phase IV (KMG-IV): sequencing the most valuable type-strain genomes for metagenomic binning, comparative biology and taxonomic classification.</title>
        <authorList>
            <person name="Goeker M."/>
        </authorList>
    </citation>
    <scope>NUCLEOTIDE SEQUENCE</scope>
    <source>
        <strain evidence="14">DSM 23230</strain>
    </source>
</reference>
<dbReference type="NCBIfam" id="NF045485">
    <property type="entry name" value="FPPsyn"/>
    <property type="match status" value="1"/>
</dbReference>
<gene>
    <name evidence="14" type="ORF">JOC47_000065</name>
</gene>
<dbReference type="GO" id="GO:0046872">
    <property type="term" value="F:metal ion binding"/>
    <property type="evidence" value="ECO:0007669"/>
    <property type="project" value="UniProtKB-KW"/>
</dbReference>
<name>A0A938XPY0_9FIRM</name>
<dbReference type="FunFam" id="1.10.600.10:FF:000001">
    <property type="entry name" value="Geranylgeranyl diphosphate synthase"/>
    <property type="match status" value="1"/>
</dbReference>
<evidence type="ECO:0000313" key="15">
    <source>
        <dbReference type="Proteomes" id="UP000774000"/>
    </source>
</evidence>
<evidence type="ECO:0000256" key="1">
    <source>
        <dbReference type="ARBA" id="ARBA00001946"/>
    </source>
</evidence>
<keyword evidence="8" id="KW-0414">Isoprene biosynthesis</keyword>
<keyword evidence="5 12" id="KW-0808">Transferase</keyword>
<dbReference type="PANTHER" id="PTHR43281:SF1">
    <property type="entry name" value="FARNESYL DIPHOSPHATE SYNTHASE"/>
    <property type="match status" value="1"/>
</dbReference>
<evidence type="ECO:0000256" key="9">
    <source>
        <dbReference type="ARBA" id="ARBA00032380"/>
    </source>
</evidence>
<evidence type="ECO:0000256" key="8">
    <source>
        <dbReference type="ARBA" id="ARBA00023229"/>
    </source>
</evidence>
<evidence type="ECO:0000256" key="12">
    <source>
        <dbReference type="RuleBase" id="RU004466"/>
    </source>
</evidence>
<keyword evidence="7" id="KW-0460">Magnesium</keyword>
<dbReference type="PROSITE" id="PS00444">
    <property type="entry name" value="POLYPRENYL_SYNTHASE_2"/>
    <property type="match status" value="1"/>
</dbReference>
<evidence type="ECO:0000313" key="14">
    <source>
        <dbReference type="EMBL" id="MBM7555241.1"/>
    </source>
</evidence>
<dbReference type="GO" id="GO:0005737">
    <property type="term" value="C:cytoplasm"/>
    <property type="evidence" value="ECO:0007669"/>
    <property type="project" value="UniProtKB-ARBA"/>
</dbReference>
<accession>A0A938XPY0</accession>
<evidence type="ECO:0000256" key="4">
    <source>
        <dbReference type="ARBA" id="ARBA00015100"/>
    </source>
</evidence>
<evidence type="ECO:0000256" key="7">
    <source>
        <dbReference type="ARBA" id="ARBA00022842"/>
    </source>
</evidence>
<evidence type="ECO:0000256" key="11">
    <source>
        <dbReference type="ARBA" id="ARBA00049399"/>
    </source>
</evidence>
<dbReference type="GO" id="GO:0004337">
    <property type="term" value="F:(2E,6E)-farnesyl diphosphate synthase activity"/>
    <property type="evidence" value="ECO:0007669"/>
    <property type="project" value="UniProtKB-EC"/>
</dbReference>
<dbReference type="EC" id="2.5.1.10" evidence="3"/>
<comment type="cofactor">
    <cofactor evidence="1">
        <name>Mg(2+)</name>
        <dbReference type="ChEBI" id="CHEBI:18420"/>
    </cofactor>
</comment>
<dbReference type="PANTHER" id="PTHR43281">
    <property type="entry name" value="FARNESYL DIPHOSPHATE SYNTHASE"/>
    <property type="match status" value="1"/>
</dbReference>
<dbReference type="PROSITE" id="PS00723">
    <property type="entry name" value="POLYPRENYL_SYNTHASE_1"/>
    <property type="match status" value="1"/>
</dbReference>
<dbReference type="SUPFAM" id="SSF48576">
    <property type="entry name" value="Terpenoid synthases"/>
    <property type="match status" value="1"/>
</dbReference>
<dbReference type="InterPro" id="IPR033749">
    <property type="entry name" value="Polyprenyl_synt_CS"/>
</dbReference>
<dbReference type="EMBL" id="JAFBDQ010000001">
    <property type="protein sequence ID" value="MBM7555241.1"/>
    <property type="molecule type" value="Genomic_DNA"/>
</dbReference>
<keyword evidence="15" id="KW-1185">Reference proteome</keyword>
<dbReference type="InterPro" id="IPR008949">
    <property type="entry name" value="Isoprenoid_synthase_dom_sf"/>
</dbReference>
<dbReference type="InterPro" id="IPR000092">
    <property type="entry name" value="Polyprenyl_synt"/>
</dbReference>
<evidence type="ECO:0000256" key="10">
    <source>
        <dbReference type="ARBA" id="ARBA00032873"/>
    </source>
</evidence>
<comment type="catalytic activity">
    <reaction evidence="11">
        <text>isopentenyl diphosphate + (2E)-geranyl diphosphate = (2E,6E)-farnesyl diphosphate + diphosphate</text>
        <dbReference type="Rhea" id="RHEA:19361"/>
        <dbReference type="ChEBI" id="CHEBI:33019"/>
        <dbReference type="ChEBI" id="CHEBI:58057"/>
        <dbReference type="ChEBI" id="CHEBI:128769"/>
        <dbReference type="ChEBI" id="CHEBI:175763"/>
        <dbReference type="EC" id="2.5.1.10"/>
    </reaction>
</comment>
<dbReference type="RefSeq" id="WP_204699968.1">
    <property type="nucleotide sequence ID" value="NZ_JAFBDQ010000001.1"/>
</dbReference>
<evidence type="ECO:0000256" key="5">
    <source>
        <dbReference type="ARBA" id="ARBA00022679"/>
    </source>
</evidence>
<keyword evidence="6" id="KW-0479">Metal-binding</keyword>
<evidence type="ECO:0000256" key="2">
    <source>
        <dbReference type="ARBA" id="ARBA00006706"/>
    </source>
</evidence>
<comment type="similarity">
    <text evidence="2 12">Belongs to the FPP/GGPP synthase family.</text>
</comment>
<dbReference type="AlphaFoldDB" id="A0A938XPY0"/>
<dbReference type="GO" id="GO:0016114">
    <property type="term" value="P:terpenoid biosynthetic process"/>
    <property type="evidence" value="ECO:0007669"/>
    <property type="project" value="UniProtKB-ARBA"/>
</dbReference>
<evidence type="ECO:0000256" key="6">
    <source>
        <dbReference type="ARBA" id="ARBA00022723"/>
    </source>
</evidence>